<comment type="caution">
    <text evidence="1">The sequence shown here is derived from an EMBL/GenBank/DDBJ whole genome shotgun (WGS) entry which is preliminary data.</text>
</comment>
<proteinExistence type="predicted"/>
<gene>
    <name evidence="1" type="ORF">LCGC14_2326210</name>
</gene>
<organism evidence="1">
    <name type="scientific">marine sediment metagenome</name>
    <dbReference type="NCBI Taxonomy" id="412755"/>
    <lineage>
        <taxon>unclassified sequences</taxon>
        <taxon>metagenomes</taxon>
        <taxon>ecological metagenomes</taxon>
    </lineage>
</organism>
<dbReference type="EMBL" id="LAZR01033339">
    <property type="protein sequence ID" value="KKL48366.1"/>
    <property type="molecule type" value="Genomic_DNA"/>
</dbReference>
<name>A0A0F9D3V8_9ZZZZ</name>
<reference evidence="1" key="1">
    <citation type="journal article" date="2015" name="Nature">
        <title>Complex archaea that bridge the gap between prokaryotes and eukaryotes.</title>
        <authorList>
            <person name="Spang A."/>
            <person name="Saw J.H."/>
            <person name="Jorgensen S.L."/>
            <person name="Zaremba-Niedzwiedzka K."/>
            <person name="Martijn J."/>
            <person name="Lind A.E."/>
            <person name="van Eijk R."/>
            <person name="Schleper C."/>
            <person name="Guy L."/>
            <person name="Ettema T.J."/>
        </authorList>
    </citation>
    <scope>NUCLEOTIDE SEQUENCE</scope>
</reference>
<evidence type="ECO:0000313" key="1">
    <source>
        <dbReference type="EMBL" id="KKL48366.1"/>
    </source>
</evidence>
<protein>
    <submittedName>
        <fullName evidence="1">Uncharacterized protein</fullName>
    </submittedName>
</protein>
<dbReference type="AlphaFoldDB" id="A0A0F9D3V8"/>
<accession>A0A0F9D3V8</accession>
<sequence>MSLLTKADRAQTREYAATYPEGCIDPDEAVEAMDTIDALCAMLRKMSGKCGPAWCAMAGECDKRDDCPLSALLAEVD</sequence>